<dbReference type="EC" id="2.1.1.-" evidence="4"/>
<gene>
    <name evidence="4" type="ORF">EVA_09560</name>
</gene>
<evidence type="ECO:0000256" key="3">
    <source>
        <dbReference type="ARBA" id="ARBA00022679"/>
    </source>
</evidence>
<evidence type="ECO:0000256" key="2">
    <source>
        <dbReference type="ARBA" id="ARBA00022552"/>
    </source>
</evidence>
<dbReference type="SUPFAM" id="SSF53335">
    <property type="entry name" value="S-adenosyl-L-methionine-dependent methyltransferases"/>
    <property type="match status" value="1"/>
</dbReference>
<dbReference type="EMBL" id="AMCI01002586">
    <property type="protein sequence ID" value="EJX02332.1"/>
    <property type="molecule type" value="Genomic_DNA"/>
</dbReference>
<accession>J9G526</accession>
<sequence>MLDVGSGGGLPSIPLAILRPDLQITAVDAVSKKTAFLTQVAIELRLSNFVARHARVEKLRGSYDLITSRAFASLEDFVSLTKH</sequence>
<organism evidence="4">
    <name type="scientific">gut metagenome</name>
    <dbReference type="NCBI Taxonomy" id="749906"/>
    <lineage>
        <taxon>unclassified sequences</taxon>
        <taxon>metagenomes</taxon>
        <taxon>organismal metagenomes</taxon>
    </lineage>
</organism>
<evidence type="ECO:0000256" key="1">
    <source>
        <dbReference type="ARBA" id="ARBA00022490"/>
    </source>
</evidence>
<evidence type="ECO:0000313" key="4">
    <source>
        <dbReference type="EMBL" id="EJX02332.1"/>
    </source>
</evidence>
<dbReference type="CDD" id="cd02440">
    <property type="entry name" value="AdoMet_MTases"/>
    <property type="match status" value="1"/>
</dbReference>
<reference evidence="4" key="1">
    <citation type="journal article" date="2012" name="PLoS ONE">
        <title>Gene sets for utilization of primary and secondary nutrition supplies in the distal gut of endangered iberian lynx.</title>
        <authorList>
            <person name="Alcaide M."/>
            <person name="Messina E."/>
            <person name="Richter M."/>
            <person name="Bargiela R."/>
            <person name="Peplies J."/>
            <person name="Huws S.A."/>
            <person name="Newbold C.J."/>
            <person name="Golyshin P.N."/>
            <person name="Simon M.A."/>
            <person name="Lopez G."/>
            <person name="Yakimov M.M."/>
            <person name="Ferrer M."/>
        </authorList>
    </citation>
    <scope>NUCLEOTIDE SEQUENCE</scope>
</reference>
<dbReference type="AlphaFoldDB" id="J9G526"/>
<proteinExistence type="predicted"/>
<dbReference type="GO" id="GO:0070043">
    <property type="term" value="F:rRNA (guanine-N7-)-methyltransferase activity"/>
    <property type="evidence" value="ECO:0007669"/>
    <property type="project" value="TreeGrafter"/>
</dbReference>
<keyword evidence="1" id="KW-0963">Cytoplasm</keyword>
<name>J9G526_9ZZZZ</name>
<dbReference type="InterPro" id="IPR029063">
    <property type="entry name" value="SAM-dependent_MTases_sf"/>
</dbReference>
<dbReference type="Gene3D" id="3.40.50.150">
    <property type="entry name" value="Vaccinia Virus protein VP39"/>
    <property type="match status" value="1"/>
</dbReference>
<dbReference type="PANTHER" id="PTHR31760">
    <property type="entry name" value="S-ADENOSYL-L-METHIONINE-DEPENDENT METHYLTRANSFERASES SUPERFAMILY PROTEIN"/>
    <property type="match status" value="1"/>
</dbReference>
<protein>
    <submittedName>
        <fullName evidence="4">Glucose inhibited division protein</fullName>
        <ecNumber evidence="4">2.1.1.-</ecNumber>
    </submittedName>
</protein>
<dbReference type="InterPro" id="IPR003682">
    <property type="entry name" value="rRNA_ssu_MeTfrase_G"/>
</dbReference>
<dbReference type="GO" id="GO:0005829">
    <property type="term" value="C:cytosol"/>
    <property type="evidence" value="ECO:0007669"/>
    <property type="project" value="TreeGrafter"/>
</dbReference>
<keyword evidence="2" id="KW-0698">rRNA processing</keyword>
<dbReference type="Pfam" id="PF02527">
    <property type="entry name" value="GidB"/>
    <property type="match status" value="1"/>
</dbReference>
<comment type="caution">
    <text evidence="4">The sequence shown here is derived from an EMBL/GenBank/DDBJ whole genome shotgun (WGS) entry which is preliminary data.</text>
</comment>
<keyword evidence="4" id="KW-0489">Methyltransferase</keyword>
<keyword evidence="3 4" id="KW-0808">Transferase</keyword>
<dbReference type="PANTHER" id="PTHR31760:SF0">
    <property type="entry name" value="S-ADENOSYL-L-METHIONINE-DEPENDENT METHYLTRANSFERASES SUPERFAMILY PROTEIN"/>
    <property type="match status" value="1"/>
</dbReference>